<dbReference type="PANTHER" id="PTHR43235">
    <property type="entry name" value="GLUTAMINE AMIDOTRANSFERASE PB2B2.05-RELATED"/>
    <property type="match status" value="1"/>
</dbReference>
<gene>
    <name evidence="2" type="ORF">IDH45_09845</name>
</gene>
<dbReference type="SUPFAM" id="SSF52317">
    <property type="entry name" value="Class I glutamine amidotransferase-like"/>
    <property type="match status" value="1"/>
</dbReference>
<evidence type="ECO:0000256" key="1">
    <source>
        <dbReference type="SAM" id="MobiDB-lite"/>
    </source>
</evidence>
<protein>
    <submittedName>
        <fullName evidence="2">Gamma-glutamyl-gamma-aminobutyrate hydrolase family protein</fullName>
    </submittedName>
</protein>
<dbReference type="FunFam" id="3.40.50.880:FF:000030">
    <property type="entry name" value="Gamma-glutamyl-gamma-aminobutyrate hydrolase PuuD"/>
    <property type="match status" value="1"/>
</dbReference>
<dbReference type="Proteomes" id="UP000639396">
    <property type="component" value="Unassembled WGS sequence"/>
</dbReference>
<evidence type="ECO:0000313" key="2">
    <source>
        <dbReference type="EMBL" id="MBD2862284.1"/>
    </source>
</evidence>
<dbReference type="PANTHER" id="PTHR43235:SF1">
    <property type="entry name" value="GLUTAMINE AMIDOTRANSFERASE PB2B2.05-RELATED"/>
    <property type="match status" value="1"/>
</dbReference>
<dbReference type="InterPro" id="IPR029062">
    <property type="entry name" value="Class_I_gatase-like"/>
</dbReference>
<dbReference type="Pfam" id="PF07722">
    <property type="entry name" value="Peptidase_C26"/>
    <property type="match status" value="1"/>
</dbReference>
<name>A0A927C7H8_9BACL</name>
<keyword evidence="2" id="KW-0378">Hydrolase</keyword>
<dbReference type="PROSITE" id="PS51273">
    <property type="entry name" value="GATASE_TYPE_1"/>
    <property type="match status" value="1"/>
</dbReference>
<dbReference type="InterPro" id="IPR044668">
    <property type="entry name" value="PuuD-like"/>
</dbReference>
<proteinExistence type="predicted"/>
<dbReference type="InterPro" id="IPR011697">
    <property type="entry name" value="Peptidase_C26"/>
</dbReference>
<dbReference type="GO" id="GO:0005829">
    <property type="term" value="C:cytosol"/>
    <property type="evidence" value="ECO:0007669"/>
    <property type="project" value="TreeGrafter"/>
</dbReference>
<feature type="compositionally biased region" description="Polar residues" evidence="1">
    <location>
        <begin position="7"/>
        <end position="23"/>
    </location>
</feature>
<evidence type="ECO:0000313" key="3">
    <source>
        <dbReference type="Proteomes" id="UP000639396"/>
    </source>
</evidence>
<keyword evidence="3" id="KW-1185">Reference proteome</keyword>
<comment type="caution">
    <text evidence="2">The sequence shown here is derived from an EMBL/GenBank/DDBJ whole genome shotgun (WGS) entry which is preliminary data.</text>
</comment>
<accession>A0A927C7H8</accession>
<reference evidence="2" key="1">
    <citation type="submission" date="2020-09" db="EMBL/GenBank/DDBJ databases">
        <title>A novel bacterium of genus Paenibacillus, isolated from South China Sea.</title>
        <authorList>
            <person name="Huang H."/>
            <person name="Mo K."/>
            <person name="Hu Y."/>
        </authorList>
    </citation>
    <scope>NUCLEOTIDE SEQUENCE</scope>
    <source>
        <strain evidence="2">IB182363</strain>
    </source>
</reference>
<dbReference type="GO" id="GO:0006598">
    <property type="term" value="P:polyamine catabolic process"/>
    <property type="evidence" value="ECO:0007669"/>
    <property type="project" value="TreeGrafter"/>
</dbReference>
<sequence length="255" mass="27183">MKPLIGITSNRTTDPSRQASQGLALSDQTIQHVADDYVKAIERAGGIPVIIPVYEQSGNYAKLLQSLDGLLFTGGSDIDPSYYNAKRSDKIGATDPGRDRHELALIGEALRSTTIPVLAICRGCQLLNVAGGGTLYQDLPSEREGSANHSYAGLSPKHEAVQQVTIEKETKLCAIVGTERLAVNSFHHQAAKTVGPQFSVTATADDGTIEGIEMKGDRFVLGVQWHPELMHDTDAAAAALFEAFVGRSAASVRAV</sequence>
<dbReference type="RefSeq" id="WP_190927025.1">
    <property type="nucleotide sequence ID" value="NZ_JACXJA010000010.1"/>
</dbReference>
<dbReference type="AlphaFoldDB" id="A0A927C7H8"/>
<organism evidence="2 3">
    <name type="scientific">Paenibacillus oceani</name>
    <dbReference type="NCBI Taxonomy" id="2772510"/>
    <lineage>
        <taxon>Bacteria</taxon>
        <taxon>Bacillati</taxon>
        <taxon>Bacillota</taxon>
        <taxon>Bacilli</taxon>
        <taxon>Bacillales</taxon>
        <taxon>Paenibacillaceae</taxon>
        <taxon>Paenibacillus</taxon>
    </lineage>
</organism>
<dbReference type="EMBL" id="JACXJA010000010">
    <property type="protein sequence ID" value="MBD2862284.1"/>
    <property type="molecule type" value="Genomic_DNA"/>
</dbReference>
<feature type="region of interest" description="Disordered" evidence="1">
    <location>
        <begin position="1"/>
        <end position="23"/>
    </location>
</feature>
<dbReference type="GO" id="GO:0033969">
    <property type="term" value="F:gamma-glutamyl-gamma-aminobutyrate hydrolase activity"/>
    <property type="evidence" value="ECO:0007669"/>
    <property type="project" value="TreeGrafter"/>
</dbReference>
<dbReference type="CDD" id="cd01745">
    <property type="entry name" value="GATase1_2"/>
    <property type="match status" value="1"/>
</dbReference>
<dbReference type="Gene3D" id="3.40.50.880">
    <property type="match status" value="1"/>
</dbReference>